<feature type="domain" description="Aminoglycoside phosphotransferase" evidence="2">
    <location>
        <begin position="83"/>
        <end position="278"/>
    </location>
</feature>
<reference evidence="3 4" key="1">
    <citation type="journal article" date="2022" name="Nat. Ecol. Evol.">
        <title>A masculinizing supergene underlies an exaggerated male reproductive morph in a spider.</title>
        <authorList>
            <person name="Hendrickx F."/>
            <person name="De Corte Z."/>
            <person name="Sonet G."/>
            <person name="Van Belleghem S.M."/>
            <person name="Kostlbacher S."/>
            <person name="Vangestel C."/>
        </authorList>
    </citation>
    <scope>NUCLEOTIDE SEQUENCE [LARGE SCALE GENOMIC DNA]</scope>
    <source>
        <strain evidence="3">W744_W776</strain>
    </source>
</reference>
<gene>
    <name evidence="3" type="ORF">JTE90_010305</name>
</gene>
<dbReference type="GO" id="GO:0019202">
    <property type="term" value="F:amino acid kinase activity"/>
    <property type="evidence" value="ECO:0007669"/>
    <property type="project" value="TreeGrafter"/>
</dbReference>
<evidence type="ECO:0000313" key="3">
    <source>
        <dbReference type="EMBL" id="KAG8190880.1"/>
    </source>
</evidence>
<dbReference type="InterPro" id="IPR011009">
    <property type="entry name" value="Kinase-like_dom_sf"/>
</dbReference>
<organism evidence="3 4">
    <name type="scientific">Oedothorax gibbosus</name>
    <dbReference type="NCBI Taxonomy" id="931172"/>
    <lineage>
        <taxon>Eukaryota</taxon>
        <taxon>Metazoa</taxon>
        <taxon>Ecdysozoa</taxon>
        <taxon>Arthropoda</taxon>
        <taxon>Chelicerata</taxon>
        <taxon>Arachnida</taxon>
        <taxon>Araneae</taxon>
        <taxon>Araneomorphae</taxon>
        <taxon>Entelegynae</taxon>
        <taxon>Araneoidea</taxon>
        <taxon>Linyphiidae</taxon>
        <taxon>Erigoninae</taxon>
        <taxon>Oedothorax</taxon>
    </lineage>
</organism>
<dbReference type="Proteomes" id="UP000827092">
    <property type="component" value="Unassembled WGS sequence"/>
</dbReference>
<dbReference type="PANTHER" id="PTHR21064">
    <property type="entry name" value="AMINOGLYCOSIDE PHOSPHOTRANSFERASE DOMAIN-CONTAINING PROTEIN-RELATED"/>
    <property type="match status" value="1"/>
</dbReference>
<dbReference type="EMBL" id="JAFNEN010000172">
    <property type="protein sequence ID" value="KAG8190880.1"/>
    <property type="molecule type" value="Genomic_DNA"/>
</dbReference>
<dbReference type="PANTHER" id="PTHR21064:SF6">
    <property type="entry name" value="AMINOGLYCOSIDE PHOSPHOTRANSFERASE DOMAIN-CONTAINING PROTEIN"/>
    <property type="match status" value="1"/>
</dbReference>
<keyword evidence="4" id="KW-1185">Reference proteome</keyword>
<dbReference type="Gene3D" id="2.10.80.20">
    <property type="match status" value="1"/>
</dbReference>
<evidence type="ECO:0000259" key="2">
    <source>
        <dbReference type="Pfam" id="PF01636"/>
    </source>
</evidence>
<comment type="similarity">
    <text evidence="1">Belongs to the pseudomonas-type ThrB family.</text>
</comment>
<dbReference type="InterPro" id="IPR050249">
    <property type="entry name" value="Pseudomonas-type_ThrB"/>
</dbReference>
<accession>A0AAV6V4N1</accession>
<proteinExistence type="inferred from homology"/>
<evidence type="ECO:0000313" key="4">
    <source>
        <dbReference type="Proteomes" id="UP000827092"/>
    </source>
</evidence>
<comment type="caution">
    <text evidence="3">The sequence shown here is derived from an EMBL/GenBank/DDBJ whole genome shotgun (WGS) entry which is preliminary data.</text>
</comment>
<dbReference type="AlphaFoldDB" id="A0AAV6V4N1"/>
<sequence length="452" mass="50332">MYCSVILQDFICLYKILEKTGNIAIEVAMDEIKLNLKKSVEHMDKQNEDMNTELILKYISVFLNITFVGSRNESSLGNTTSHIILETDKGTLCIRFYPKNQQKLETGNPLFEIKALQFLKKNGFNVPVPLSIEDEYYFENSDQIIFCYFLIPGTPIPLSELSVDLAAKIGTYLNDFLKASVLYSLKEHVFINSFRYILEIAEQVENTHSTISSPSTWKIMKSHTEVNISILDGTPKGLVHADCFYENILRDGGGNVIGLIDFGDAYYGHLLHDVAIGAMEASVLQGEVWSLENVSSFLKAVTEFLMSYNISFEQFYETLKTLVSIEISGNTVSGSQLAAKMQSNTWCLSFLLILAVVGVIEAIACTPKICSNAKCEVTEDDCKPNQRYNPKGGFCGCCGACITQLGPGAFCGTRFRGVPPTTECGERLECVGNYCAFKDYGCYDSSESTDWE</sequence>
<dbReference type="Pfam" id="PF01636">
    <property type="entry name" value="APH"/>
    <property type="match status" value="1"/>
</dbReference>
<dbReference type="SUPFAM" id="SSF56112">
    <property type="entry name" value="Protein kinase-like (PK-like)"/>
    <property type="match status" value="1"/>
</dbReference>
<name>A0AAV6V4N1_9ARAC</name>
<dbReference type="InterPro" id="IPR053741">
    <property type="entry name" value="Ser_Fungal_Prot_Inhib_sf"/>
</dbReference>
<protein>
    <recommendedName>
        <fullName evidence="2">Aminoglycoside phosphotransferase domain-containing protein</fullName>
    </recommendedName>
</protein>
<dbReference type="Gene3D" id="3.90.1200.10">
    <property type="match status" value="1"/>
</dbReference>
<evidence type="ECO:0000256" key="1">
    <source>
        <dbReference type="ARBA" id="ARBA00038240"/>
    </source>
</evidence>
<dbReference type="InterPro" id="IPR002575">
    <property type="entry name" value="Aminoglycoside_PTrfase"/>
</dbReference>